<comment type="caution">
    <text evidence="8">The sequence shown here is derived from an EMBL/GenBank/DDBJ whole genome shotgun (WGS) entry which is preliminary data.</text>
</comment>
<dbReference type="InterPro" id="IPR024478">
    <property type="entry name" value="HlyB_4HB_MCP"/>
</dbReference>
<dbReference type="GO" id="GO:0007165">
    <property type="term" value="P:signal transduction"/>
    <property type="evidence" value="ECO:0007669"/>
    <property type="project" value="UniProtKB-KW"/>
</dbReference>
<dbReference type="InterPro" id="IPR051310">
    <property type="entry name" value="MCP_chemotaxis"/>
</dbReference>
<keyword evidence="6" id="KW-0812">Transmembrane</keyword>
<dbReference type="SMART" id="SM00283">
    <property type="entry name" value="MA"/>
    <property type="match status" value="1"/>
</dbReference>
<evidence type="ECO:0000256" key="5">
    <source>
        <dbReference type="SAM" id="MobiDB-lite"/>
    </source>
</evidence>
<keyword evidence="4" id="KW-0175">Coiled coil</keyword>
<feature type="region of interest" description="Disordered" evidence="5">
    <location>
        <begin position="225"/>
        <end position="245"/>
    </location>
</feature>
<dbReference type="PANTHER" id="PTHR43531:SF11">
    <property type="entry name" value="METHYL-ACCEPTING CHEMOTAXIS PROTEIN 3"/>
    <property type="match status" value="1"/>
</dbReference>
<keyword evidence="3" id="KW-0807">Transducer</keyword>
<dbReference type="InterPro" id="IPR004089">
    <property type="entry name" value="MCPsignal_dom"/>
</dbReference>
<feature type="transmembrane region" description="Helical" evidence="6">
    <location>
        <begin position="188"/>
        <end position="208"/>
    </location>
</feature>
<feature type="transmembrane region" description="Helical" evidence="6">
    <location>
        <begin position="12"/>
        <end position="32"/>
    </location>
</feature>
<feature type="coiled-coil region" evidence="4">
    <location>
        <begin position="289"/>
        <end position="316"/>
    </location>
</feature>
<name>A0A6N6VTT0_9BACT</name>
<dbReference type="Pfam" id="PF00015">
    <property type="entry name" value="MCPsignal"/>
    <property type="match status" value="1"/>
</dbReference>
<evidence type="ECO:0000313" key="9">
    <source>
        <dbReference type="Proteomes" id="UP000437748"/>
    </source>
</evidence>
<dbReference type="EMBL" id="WFLM01000002">
    <property type="protein sequence ID" value="KAB8039471.1"/>
    <property type="molecule type" value="Genomic_DNA"/>
</dbReference>
<keyword evidence="6" id="KW-0472">Membrane</keyword>
<evidence type="ECO:0000313" key="8">
    <source>
        <dbReference type="EMBL" id="KAB8039471.1"/>
    </source>
</evidence>
<protein>
    <recommendedName>
        <fullName evidence="7">Methyl-accepting transducer domain-containing protein</fullName>
    </recommendedName>
</protein>
<sequence length="495" mass="55464">MRNISFAKKIYFSILILMVIILLNSFYTIMVINKTQNYSNETALFWLPSVDTSQDMKYTIAQIRRRELIISYPLSKKEIEENLQVIDERLISMQMSINKYQKLITLAEEKKIFDEFNDNFNNYLKNRQKFVDLIKSNRIAEAHNYLIINLDKPLQNSQDLLEKISQLNYKGSIKSTQNGEYLTNLTNLSMLFIMVSSLFIIMAIILLVKKSTKSMIKEIDNLKTHSNSTSTIGNSLKQSSNDLSKSTELQTNSVHKTSAAIDQISSMINRTAENATSTLLVSKNASDKAKEGEKIMNHLEKAMETIEESSTQLQNIAVIITQINTKTAVINDIVAKTELLSLNASIESARAGEHGKGFAVVAEEVGNLAKISGKAANEIQLLLQSSQTQVNTIIDTTKARVIDGKNVTLDAHEVFKAISENIVTVTSVIEQISDATKEQETGIKLISNSMVEIEKSTQNSKGIVQLTEESSLKLVEQSKTLDETTNILEKLFKGK</sequence>
<reference evidence="8 9" key="1">
    <citation type="submission" date="2019-10" db="EMBL/GenBank/DDBJ databases">
        <title>New species of Slilvanegrellaceae.</title>
        <authorList>
            <person name="Pitt A."/>
            <person name="Hahn M.W."/>
        </authorList>
    </citation>
    <scope>NUCLEOTIDE SEQUENCE [LARGE SCALE GENOMIC DNA]</scope>
    <source>
        <strain evidence="8 9">SP-Ram-0.45-NSY-1</strain>
    </source>
</reference>
<evidence type="ECO:0000259" key="7">
    <source>
        <dbReference type="PROSITE" id="PS50111"/>
    </source>
</evidence>
<proteinExistence type="inferred from homology"/>
<dbReference type="OrthoDB" id="9795078at2"/>
<evidence type="ECO:0000256" key="4">
    <source>
        <dbReference type="SAM" id="Coils"/>
    </source>
</evidence>
<dbReference type="SUPFAM" id="SSF58104">
    <property type="entry name" value="Methyl-accepting chemotaxis protein (MCP) signaling domain"/>
    <property type="match status" value="1"/>
</dbReference>
<dbReference type="Gene3D" id="1.10.287.950">
    <property type="entry name" value="Methyl-accepting chemotaxis protein"/>
    <property type="match status" value="1"/>
</dbReference>
<keyword evidence="6" id="KW-1133">Transmembrane helix</keyword>
<dbReference type="PANTHER" id="PTHR43531">
    <property type="entry name" value="PROTEIN ICFG"/>
    <property type="match status" value="1"/>
</dbReference>
<comment type="similarity">
    <text evidence="2">Belongs to the methyl-accepting chemotaxis (MCP) protein family.</text>
</comment>
<accession>A0A6N6VTT0</accession>
<keyword evidence="9" id="KW-1185">Reference proteome</keyword>
<dbReference type="AlphaFoldDB" id="A0A6N6VTT0"/>
<evidence type="ECO:0000256" key="1">
    <source>
        <dbReference type="ARBA" id="ARBA00022500"/>
    </source>
</evidence>
<keyword evidence="1" id="KW-0145">Chemotaxis</keyword>
<evidence type="ECO:0000256" key="3">
    <source>
        <dbReference type="PROSITE-ProRule" id="PRU00284"/>
    </source>
</evidence>
<dbReference type="Proteomes" id="UP000437748">
    <property type="component" value="Unassembled WGS sequence"/>
</dbReference>
<dbReference type="GO" id="GO:0006935">
    <property type="term" value="P:chemotaxis"/>
    <property type="evidence" value="ECO:0007669"/>
    <property type="project" value="UniProtKB-KW"/>
</dbReference>
<evidence type="ECO:0000256" key="6">
    <source>
        <dbReference type="SAM" id="Phobius"/>
    </source>
</evidence>
<evidence type="ECO:0000256" key="2">
    <source>
        <dbReference type="ARBA" id="ARBA00029447"/>
    </source>
</evidence>
<gene>
    <name evidence="8" type="ORF">GCL60_04240</name>
</gene>
<dbReference type="Pfam" id="PF12729">
    <property type="entry name" value="4HB_MCP_1"/>
    <property type="match status" value="1"/>
</dbReference>
<dbReference type="GO" id="GO:0016020">
    <property type="term" value="C:membrane"/>
    <property type="evidence" value="ECO:0007669"/>
    <property type="project" value="InterPro"/>
</dbReference>
<organism evidence="8 9">
    <name type="scientific">Silvanigrella paludirubra</name>
    <dbReference type="NCBI Taxonomy" id="2499159"/>
    <lineage>
        <taxon>Bacteria</taxon>
        <taxon>Pseudomonadati</taxon>
        <taxon>Bdellovibrionota</taxon>
        <taxon>Oligoflexia</taxon>
        <taxon>Silvanigrellales</taxon>
        <taxon>Silvanigrellaceae</taxon>
        <taxon>Silvanigrella</taxon>
    </lineage>
</organism>
<dbReference type="PROSITE" id="PS50111">
    <property type="entry name" value="CHEMOTAXIS_TRANSDUC_2"/>
    <property type="match status" value="1"/>
</dbReference>
<feature type="domain" description="Methyl-accepting transducer" evidence="7">
    <location>
        <begin position="225"/>
        <end position="475"/>
    </location>
</feature>
<dbReference type="RefSeq" id="WP_153418696.1">
    <property type="nucleotide sequence ID" value="NZ_WFLM01000002.1"/>
</dbReference>